<dbReference type="Pfam" id="PF18426">
    <property type="entry name" value="Tli4_C"/>
    <property type="match status" value="1"/>
</dbReference>
<feature type="domain" description="Tle cognate immunity protein 4 C-terminal" evidence="2">
    <location>
        <begin position="213"/>
        <end position="356"/>
    </location>
</feature>
<evidence type="ECO:0000313" key="4">
    <source>
        <dbReference type="Proteomes" id="UP000078003"/>
    </source>
</evidence>
<reference evidence="4" key="1">
    <citation type="submission" date="2016-05" db="EMBL/GenBank/DDBJ databases">
        <title>Draft genome of Corynebacterium afermentans subsp. afermentans LCDC 88199T.</title>
        <authorList>
            <person name="Bernier A.-M."/>
            <person name="Bernard K."/>
        </authorList>
    </citation>
    <scope>NUCLEOTIDE SEQUENCE [LARGE SCALE GENOMIC DNA]</scope>
    <source>
        <strain evidence="4">NML01-0328</strain>
    </source>
</reference>
<dbReference type="InterPro" id="IPR041290">
    <property type="entry name" value="Tli4_C"/>
</dbReference>
<accession>A0A1A9RBW0</accession>
<name>A0A1A9RBW0_EIKCO</name>
<protein>
    <recommendedName>
        <fullName evidence="2">Tle cognate immunity protein 4 C-terminal domain-containing protein</fullName>
    </recommendedName>
</protein>
<comment type="caution">
    <text evidence="3">The sequence shown here is derived from an EMBL/GenBank/DDBJ whole genome shotgun (WGS) entry which is preliminary data.</text>
</comment>
<proteinExistence type="predicted"/>
<dbReference type="PROSITE" id="PS51257">
    <property type="entry name" value="PROKAR_LIPOPROTEIN"/>
    <property type="match status" value="1"/>
</dbReference>
<keyword evidence="1" id="KW-0732">Signal</keyword>
<dbReference type="EMBL" id="LXSF01000012">
    <property type="protein sequence ID" value="OAM15593.1"/>
    <property type="molecule type" value="Genomic_DNA"/>
</dbReference>
<evidence type="ECO:0000259" key="2">
    <source>
        <dbReference type="Pfam" id="PF18426"/>
    </source>
</evidence>
<feature type="chain" id="PRO_5008395696" description="Tle cognate immunity protein 4 C-terminal domain-containing protein" evidence="1">
    <location>
        <begin position="19"/>
        <end position="359"/>
    </location>
</feature>
<organism evidence="3 4">
    <name type="scientific">Eikenella corrodens</name>
    <dbReference type="NCBI Taxonomy" id="539"/>
    <lineage>
        <taxon>Bacteria</taxon>
        <taxon>Pseudomonadati</taxon>
        <taxon>Pseudomonadota</taxon>
        <taxon>Betaproteobacteria</taxon>
        <taxon>Neisseriales</taxon>
        <taxon>Neisseriaceae</taxon>
        <taxon>Eikenella</taxon>
    </lineage>
</organism>
<dbReference type="Proteomes" id="UP000078003">
    <property type="component" value="Unassembled WGS sequence"/>
</dbReference>
<evidence type="ECO:0000256" key="1">
    <source>
        <dbReference type="SAM" id="SignalP"/>
    </source>
</evidence>
<sequence>MRTPILLPITALLLAACAGNPLPPPTADQPTDTSMINTAYWTAQPYCAGRVQMRLPAERRYGSRNQGQTENYHYNGWHIKHYADDWRFLNVILTQRRQGGFNRYFDRRTGHGEGYIGERELIPGRAFLQFTRKTPMFDGSRLSSNLGIRYDAELIVKLGPNGGFHTDGELKIPTPGGTEPSNWREQERTLLNKATHEMRRDLTSRLRERQPYEVPKHQGVCIPDGFFADNGDTPFKGSSRVYFASQDDTYIIISHGRNPRGASIAGGRNHPDTEGLKGLMQSLTARAIRQGPRTINGMPGYEKISRWDGNHYLLRWERESDHLLVMMPFGTETFDGTKRSQQEILAIWDTVLATLKPVE</sequence>
<gene>
    <name evidence="3" type="ORF">A7P85_10520</name>
</gene>
<dbReference type="AlphaFoldDB" id="A0A1A9RBW0"/>
<feature type="signal peptide" evidence="1">
    <location>
        <begin position="1"/>
        <end position="18"/>
    </location>
</feature>
<dbReference type="RefSeq" id="WP_064104816.1">
    <property type="nucleotide sequence ID" value="NZ_LXSF01000012.1"/>
</dbReference>
<evidence type="ECO:0000313" key="3">
    <source>
        <dbReference type="EMBL" id="OAM15593.1"/>
    </source>
</evidence>